<proteinExistence type="predicted"/>
<organism evidence="2 3">
    <name type="scientific">Williamsia maris</name>
    <dbReference type="NCBI Taxonomy" id="72806"/>
    <lineage>
        <taxon>Bacteria</taxon>
        <taxon>Bacillati</taxon>
        <taxon>Actinomycetota</taxon>
        <taxon>Actinomycetes</taxon>
        <taxon>Mycobacteriales</taxon>
        <taxon>Nocardiaceae</taxon>
        <taxon>Williamsia</taxon>
    </lineage>
</organism>
<feature type="region of interest" description="Disordered" evidence="1">
    <location>
        <begin position="1"/>
        <end position="33"/>
    </location>
</feature>
<evidence type="ECO:0000313" key="2">
    <source>
        <dbReference type="EMBL" id="MCP2178008.1"/>
    </source>
</evidence>
<protein>
    <submittedName>
        <fullName evidence="2">Uncharacterized protein</fullName>
    </submittedName>
</protein>
<accession>A0ABT1HJ96</accession>
<evidence type="ECO:0000256" key="1">
    <source>
        <dbReference type="SAM" id="MobiDB-lite"/>
    </source>
</evidence>
<gene>
    <name evidence="2" type="ORF">LX13_003849</name>
</gene>
<evidence type="ECO:0000313" key="3">
    <source>
        <dbReference type="Proteomes" id="UP001206895"/>
    </source>
</evidence>
<dbReference type="EMBL" id="JAMTCJ010000004">
    <property type="protein sequence ID" value="MCP2178008.1"/>
    <property type="molecule type" value="Genomic_DNA"/>
</dbReference>
<dbReference type="Proteomes" id="UP001206895">
    <property type="component" value="Unassembled WGS sequence"/>
</dbReference>
<reference evidence="2 3" key="1">
    <citation type="submission" date="2022-06" db="EMBL/GenBank/DDBJ databases">
        <title>Genomic Encyclopedia of Archaeal and Bacterial Type Strains, Phase II (KMG-II): from individual species to whole genera.</title>
        <authorList>
            <person name="Goeker M."/>
        </authorList>
    </citation>
    <scope>NUCLEOTIDE SEQUENCE [LARGE SCALE GENOMIC DNA]</scope>
    <source>
        <strain evidence="2 3">DSM 44693</strain>
    </source>
</reference>
<comment type="caution">
    <text evidence="2">The sequence shown here is derived from an EMBL/GenBank/DDBJ whole genome shotgun (WGS) entry which is preliminary data.</text>
</comment>
<feature type="compositionally biased region" description="Basic and acidic residues" evidence="1">
    <location>
        <begin position="21"/>
        <end position="32"/>
    </location>
</feature>
<name>A0ABT1HJ96_9NOCA</name>
<sequence>MKPAGRWHWTSSASSPHRKRNIDEEQSTERWSDCTARQKGFSFHPTLNGIQYSARMWLNGRSMPTELAQARVKSTDTEWDSEDGQTGKSGVFIVDFKTEKAPVLIKATSPCYYFADVDGVPPDDKKALTGFVSRFWNEDDD</sequence>
<keyword evidence="3" id="KW-1185">Reference proteome</keyword>